<dbReference type="GO" id="GO:0016757">
    <property type="term" value="F:glycosyltransferase activity"/>
    <property type="evidence" value="ECO:0007669"/>
    <property type="project" value="InterPro"/>
</dbReference>
<dbReference type="STRING" id="225004.SAMN02745152_01502"/>
<name>A0A1T4PAV6_9SPIR</name>
<dbReference type="CDD" id="cd03809">
    <property type="entry name" value="GT4_MtfB-like"/>
    <property type="match status" value="1"/>
</dbReference>
<dbReference type="PANTHER" id="PTHR46401:SF2">
    <property type="entry name" value="GLYCOSYLTRANSFERASE WBBK-RELATED"/>
    <property type="match status" value="1"/>
</dbReference>
<dbReference type="GeneID" id="303367734"/>
<feature type="domain" description="Glycosyl transferase family 1" evidence="2">
    <location>
        <begin position="172"/>
        <end position="328"/>
    </location>
</feature>
<accession>A0A1T4PAV6</accession>
<dbReference type="Pfam" id="PF00534">
    <property type="entry name" value="Glycos_transf_1"/>
    <property type="match status" value="1"/>
</dbReference>
<reference evidence="3 4" key="1">
    <citation type="submission" date="2017-02" db="EMBL/GenBank/DDBJ databases">
        <authorList>
            <person name="Peterson S.W."/>
        </authorList>
    </citation>
    <scope>NUCLEOTIDE SEQUENCE [LARGE SCALE GENOMIC DNA]</scope>
    <source>
        <strain evidence="3 4">ATCC BAA-909</strain>
    </source>
</reference>
<dbReference type="Gene3D" id="3.40.50.2000">
    <property type="entry name" value="Glycogen Phosphorylase B"/>
    <property type="match status" value="2"/>
</dbReference>
<dbReference type="OrthoDB" id="9797829at2"/>
<evidence type="ECO:0000313" key="3">
    <source>
        <dbReference type="EMBL" id="SJZ88487.1"/>
    </source>
</evidence>
<dbReference type="SUPFAM" id="SSF53756">
    <property type="entry name" value="UDP-Glycosyltransferase/glycogen phosphorylase"/>
    <property type="match status" value="1"/>
</dbReference>
<evidence type="ECO:0000256" key="1">
    <source>
        <dbReference type="ARBA" id="ARBA00022679"/>
    </source>
</evidence>
<dbReference type="AlphaFoldDB" id="A0A1T4PAV6"/>
<organism evidence="3 4">
    <name type="scientific">Treponema berlinense</name>
    <dbReference type="NCBI Taxonomy" id="225004"/>
    <lineage>
        <taxon>Bacteria</taxon>
        <taxon>Pseudomonadati</taxon>
        <taxon>Spirochaetota</taxon>
        <taxon>Spirochaetia</taxon>
        <taxon>Spirochaetales</taxon>
        <taxon>Treponemataceae</taxon>
        <taxon>Treponema</taxon>
    </lineage>
</organism>
<dbReference type="EMBL" id="FUXC01000008">
    <property type="protein sequence ID" value="SJZ88487.1"/>
    <property type="molecule type" value="Genomic_DNA"/>
</dbReference>
<dbReference type="Proteomes" id="UP000190395">
    <property type="component" value="Unassembled WGS sequence"/>
</dbReference>
<dbReference type="RefSeq" id="WP_078931237.1">
    <property type="nucleotide sequence ID" value="NZ_FUXC01000008.1"/>
</dbReference>
<gene>
    <name evidence="3" type="ORF">SAMN02745152_01502</name>
</gene>
<evidence type="ECO:0000259" key="2">
    <source>
        <dbReference type="Pfam" id="PF00534"/>
    </source>
</evidence>
<keyword evidence="1 3" id="KW-0808">Transferase</keyword>
<dbReference type="PANTHER" id="PTHR46401">
    <property type="entry name" value="GLYCOSYLTRANSFERASE WBBK-RELATED"/>
    <property type="match status" value="1"/>
</dbReference>
<dbReference type="InterPro" id="IPR001296">
    <property type="entry name" value="Glyco_trans_1"/>
</dbReference>
<proteinExistence type="predicted"/>
<sequence>MLRIAIDCRMIGSGGIGTFISELIPYFLENNECLLIGTHEQCMPFVRMQNVEFCFCDIPCFSLKEIYSFPKEIIKKINSYQCYFSPYCNVPSGIAVPVFTTIHDIVFLDVPELTGFIGRLARKFFYQRAVNLSKTVFTVSEFSKSRILEKLNCKKPVDVVYNSFPSYLANKNETPPQKTNSILFVGNIKKHKGLKTLLDAFEKACGKGLKSKLVIVGNKDNFRTGDEETVKRLETFSEDKVQFTGKISNENLKELYESSLALVQPSLYEGFGIPPLEAMVCGTPAIISDIPVFKEIYSDFPVVFFKTGDSQELCEKLLEIEKNPAKIELGELKEKYSYKRSATLITQKITSVIKTN</sequence>
<protein>
    <submittedName>
        <fullName evidence="3">Glycosyltransferase involved in cell wall bisynthesis</fullName>
    </submittedName>
</protein>
<evidence type="ECO:0000313" key="4">
    <source>
        <dbReference type="Proteomes" id="UP000190395"/>
    </source>
</evidence>
<keyword evidence="4" id="KW-1185">Reference proteome</keyword>